<keyword evidence="2" id="KW-0175">Coiled coil</keyword>
<dbReference type="RefSeq" id="WP_263738752.1">
    <property type="nucleotide sequence ID" value="NZ_JAOWKZ010000001.1"/>
</dbReference>
<evidence type="ECO:0000313" key="5">
    <source>
        <dbReference type="Proteomes" id="UP001652564"/>
    </source>
</evidence>
<evidence type="ECO:0000256" key="2">
    <source>
        <dbReference type="SAM" id="Coils"/>
    </source>
</evidence>
<reference evidence="4 5" key="1">
    <citation type="submission" date="2022-10" db="EMBL/GenBank/DDBJ databases">
        <title>Defluviimonas sp. nov., isolated from ocean surface sediments.</title>
        <authorList>
            <person name="He W."/>
            <person name="Wang L."/>
            <person name="Zhang D.-F."/>
        </authorList>
    </citation>
    <scope>NUCLEOTIDE SEQUENCE [LARGE SCALE GENOMIC DNA]</scope>
    <source>
        <strain evidence="4 5">WL0050</strain>
    </source>
</reference>
<keyword evidence="5" id="KW-1185">Reference proteome</keyword>
<name>A0ABT2ZKE6_9RHOB</name>
<evidence type="ECO:0000259" key="3">
    <source>
        <dbReference type="Pfam" id="PF05065"/>
    </source>
</evidence>
<dbReference type="NCBIfam" id="TIGR01554">
    <property type="entry name" value="major_cap_HK97"/>
    <property type="match status" value="1"/>
</dbReference>
<dbReference type="Pfam" id="PF05065">
    <property type="entry name" value="Phage_capsid"/>
    <property type="match status" value="1"/>
</dbReference>
<gene>
    <name evidence="4" type="ORF">OEZ71_04690</name>
</gene>
<dbReference type="EMBL" id="JAOWKZ010000001">
    <property type="protein sequence ID" value="MCV2871587.1"/>
    <property type="molecule type" value="Genomic_DNA"/>
</dbReference>
<comment type="caution">
    <text evidence="4">The sequence shown here is derived from an EMBL/GenBank/DDBJ whole genome shotgun (WGS) entry which is preliminary data.</text>
</comment>
<dbReference type="InterPro" id="IPR054612">
    <property type="entry name" value="Phage_capsid-like_C"/>
</dbReference>
<organism evidence="4 5">
    <name type="scientific">Albidovulum litorale</name>
    <dbReference type="NCBI Taxonomy" id="2984134"/>
    <lineage>
        <taxon>Bacteria</taxon>
        <taxon>Pseudomonadati</taxon>
        <taxon>Pseudomonadota</taxon>
        <taxon>Alphaproteobacteria</taxon>
        <taxon>Rhodobacterales</taxon>
        <taxon>Paracoccaceae</taxon>
        <taxon>Albidovulum</taxon>
    </lineage>
</organism>
<evidence type="ECO:0000313" key="4">
    <source>
        <dbReference type="EMBL" id="MCV2871587.1"/>
    </source>
</evidence>
<evidence type="ECO:0000256" key="1">
    <source>
        <dbReference type="ARBA" id="ARBA00004328"/>
    </source>
</evidence>
<sequence length="411" mass="43972">MTIEELEKRKAQLLKQARAKINDITRDTPEEMAERIEAKYDQLMEEVEAIDDKIVDLRSGFKAPQVARGANATGYGVDSGSNEDDHTRAFASWLRSPKSEHTRADLTKVEQRLASGLTGAAGGFVVPEMISTPIMSRARDVNPFRSLARVVNVTTGDVKFPISEADATSGWVGEGGTRSATTEPTLASKVPTFGSAYALVSMTEELAQDSAIDIAQWFADEAGRAMGEAEMAAIISGNGTDKPTGLFNVAPESGADGSRTADALKYLPSGAASTLGTSPADLLIDTYYDLKASYRTNAAWVMNSATAAFVRKLKNGSGDYLWADGIAAGQPSTLLGHRVAIAESMPDIGTNGLPIMFGDFNRGYVIAQRTQLAATPDPYTTPGQVRVYLRYRIGGCTYDENAIRAIKCATS</sequence>
<dbReference type="Gene3D" id="3.30.2320.10">
    <property type="entry name" value="hypothetical protein PF0899 domain"/>
    <property type="match status" value="1"/>
</dbReference>
<dbReference type="Proteomes" id="UP001652564">
    <property type="component" value="Unassembled WGS sequence"/>
</dbReference>
<proteinExistence type="predicted"/>
<comment type="subcellular location">
    <subcellularLocation>
        <location evidence="1">Virion</location>
    </subcellularLocation>
</comment>
<feature type="coiled-coil region" evidence="2">
    <location>
        <begin position="3"/>
        <end position="53"/>
    </location>
</feature>
<dbReference type="SUPFAM" id="SSF56563">
    <property type="entry name" value="Major capsid protein gp5"/>
    <property type="match status" value="1"/>
</dbReference>
<protein>
    <submittedName>
        <fullName evidence="4">Phage major capsid protein</fullName>
    </submittedName>
</protein>
<accession>A0ABT2ZKE6</accession>
<feature type="domain" description="Phage capsid-like C-terminal" evidence="3">
    <location>
        <begin position="122"/>
        <end position="407"/>
    </location>
</feature>
<dbReference type="Gene3D" id="3.30.2400.10">
    <property type="entry name" value="Major capsid protein gp5"/>
    <property type="match status" value="1"/>
</dbReference>
<dbReference type="InterPro" id="IPR024455">
    <property type="entry name" value="Phage_capsid"/>
</dbReference>